<dbReference type="SUPFAM" id="SSF55021">
    <property type="entry name" value="ACT-like"/>
    <property type="match status" value="1"/>
</dbReference>
<dbReference type="PANTHER" id="PTHR21022">
    <property type="entry name" value="PREPHENATE DEHYDRATASE P PROTEIN"/>
    <property type="match status" value="1"/>
</dbReference>
<keyword evidence="4 9" id="KW-0028">Amino-acid biosynthesis</keyword>
<evidence type="ECO:0000313" key="12">
    <source>
        <dbReference type="EMBL" id="PFH04230.1"/>
    </source>
</evidence>
<reference evidence="12 13" key="1">
    <citation type="submission" date="2017-09" db="EMBL/GenBank/DDBJ databases">
        <title>Evaluation of Pacific Biosciences Sequencing Technology to Finishing C. thermocellum Genome Sequences.</title>
        <authorList>
            <person name="Brown S."/>
        </authorList>
    </citation>
    <scope>NUCLEOTIDE SEQUENCE [LARGE SCALE GENOMIC DNA]</scope>
    <source>
        <strain evidence="12 13">AD2</strain>
    </source>
</reference>
<proteinExistence type="predicted"/>
<evidence type="ECO:0000256" key="4">
    <source>
        <dbReference type="ARBA" id="ARBA00022605"/>
    </source>
</evidence>
<dbReference type="PROSITE" id="PS51671">
    <property type="entry name" value="ACT"/>
    <property type="match status" value="1"/>
</dbReference>
<protein>
    <recommendedName>
        <fullName evidence="3 9">Prephenate dehydratase</fullName>
        <shortName evidence="9">PDT</shortName>
        <ecNumber evidence="2 9">4.2.1.51</ecNumber>
    </recommendedName>
</protein>
<dbReference type="Proteomes" id="UP000223596">
    <property type="component" value="Unassembled WGS sequence"/>
</dbReference>
<dbReference type="Gene3D" id="3.30.70.260">
    <property type="match status" value="1"/>
</dbReference>
<keyword evidence="5 9" id="KW-0057">Aromatic amino acid biosynthesis</keyword>
<dbReference type="NCBIfam" id="NF008865">
    <property type="entry name" value="PRK11898.1"/>
    <property type="match status" value="1"/>
</dbReference>
<dbReference type="RefSeq" id="WP_003513527.1">
    <property type="nucleotide sequence ID" value="NZ_CP013828.1"/>
</dbReference>
<dbReference type="FunFam" id="3.30.70.260:FF:000012">
    <property type="entry name" value="Prephenate dehydratase"/>
    <property type="match status" value="1"/>
</dbReference>
<organism evidence="12 13">
    <name type="scientific">Acetivibrio thermocellus AD2</name>
    <dbReference type="NCBI Taxonomy" id="1138384"/>
    <lineage>
        <taxon>Bacteria</taxon>
        <taxon>Bacillati</taxon>
        <taxon>Bacillota</taxon>
        <taxon>Clostridia</taxon>
        <taxon>Eubacteriales</taxon>
        <taxon>Oscillospiraceae</taxon>
        <taxon>Acetivibrio</taxon>
    </lineage>
</organism>
<comment type="caution">
    <text evidence="12">The sequence shown here is derived from an EMBL/GenBank/DDBJ whole genome shotgun (WGS) entry which is preliminary data.</text>
</comment>
<dbReference type="EMBL" id="PDBW01000001">
    <property type="protein sequence ID" value="PFH04230.1"/>
    <property type="molecule type" value="Genomic_DNA"/>
</dbReference>
<feature type="domain" description="ACT" evidence="11">
    <location>
        <begin position="195"/>
        <end position="272"/>
    </location>
</feature>
<keyword evidence="6 9" id="KW-0584">Phenylalanine biosynthesis</keyword>
<evidence type="ECO:0000256" key="2">
    <source>
        <dbReference type="ARBA" id="ARBA00013147"/>
    </source>
</evidence>
<dbReference type="InterPro" id="IPR002912">
    <property type="entry name" value="ACT_dom"/>
</dbReference>
<evidence type="ECO:0000256" key="5">
    <source>
        <dbReference type="ARBA" id="ARBA00023141"/>
    </source>
</evidence>
<evidence type="ECO:0000256" key="6">
    <source>
        <dbReference type="ARBA" id="ARBA00023222"/>
    </source>
</evidence>
<evidence type="ECO:0000313" key="13">
    <source>
        <dbReference type="Proteomes" id="UP000223596"/>
    </source>
</evidence>
<comment type="pathway">
    <text evidence="1 9">Amino-acid biosynthesis; L-phenylalanine biosynthesis; phenylpyruvate from prephenate: step 1/1.</text>
</comment>
<dbReference type="Pfam" id="PF00800">
    <property type="entry name" value="PDT"/>
    <property type="match status" value="1"/>
</dbReference>
<gene>
    <name evidence="9" type="primary">pheA</name>
    <name evidence="12" type="ORF">M972_113059</name>
</gene>
<keyword evidence="7 9" id="KW-0456">Lyase</keyword>
<evidence type="ECO:0000259" key="10">
    <source>
        <dbReference type="PROSITE" id="PS51171"/>
    </source>
</evidence>
<dbReference type="GO" id="GO:0009094">
    <property type="term" value="P:L-phenylalanine biosynthetic process"/>
    <property type="evidence" value="ECO:0007669"/>
    <property type="project" value="UniProtKB-KW"/>
</dbReference>
<dbReference type="PROSITE" id="PS51171">
    <property type="entry name" value="PREPHENATE_DEHYDR_3"/>
    <property type="match status" value="1"/>
</dbReference>
<comment type="catalytic activity">
    <reaction evidence="8 9">
        <text>prephenate + H(+) = 3-phenylpyruvate + CO2 + H2O</text>
        <dbReference type="Rhea" id="RHEA:21648"/>
        <dbReference type="ChEBI" id="CHEBI:15377"/>
        <dbReference type="ChEBI" id="CHEBI:15378"/>
        <dbReference type="ChEBI" id="CHEBI:16526"/>
        <dbReference type="ChEBI" id="CHEBI:18005"/>
        <dbReference type="ChEBI" id="CHEBI:29934"/>
        <dbReference type="EC" id="4.2.1.51"/>
    </reaction>
</comment>
<sequence length="278" mass="31183">MVKIGFLGPKGTFSQEAMLAYTKGSNDFVGVDYNTMVELIMAVENDEIDEAVVPIENSLEGAVSTTMDMLAWDVDLKIKAEVVIEIKQNLMAKKGTDIKDIKYILSHPQPVGQCRKFLNSVFPHAVVKYVYSTAQAAKEVAQGDGNMASIGSLAAAKEYGLEVLKESIQDNDKNFTRFVVISKKEAKKAEKNKTSIVFSTENKPGSLYRILDIFNLWDINMTRIESRPAKNELGKYIFFVDINGHIEDEDVRDALTMVRRKTSFYKFLGSYPEFEIGC</sequence>
<evidence type="ECO:0000256" key="1">
    <source>
        <dbReference type="ARBA" id="ARBA00004741"/>
    </source>
</evidence>
<dbReference type="CDD" id="cd04905">
    <property type="entry name" value="ACT_CM-PDT"/>
    <property type="match status" value="1"/>
</dbReference>
<evidence type="ECO:0000256" key="9">
    <source>
        <dbReference type="RuleBase" id="RU361254"/>
    </source>
</evidence>
<name>A0AB36TME5_ACETH</name>
<evidence type="ECO:0000256" key="7">
    <source>
        <dbReference type="ARBA" id="ARBA00023239"/>
    </source>
</evidence>
<dbReference type="InterPro" id="IPR045865">
    <property type="entry name" value="ACT-like_dom_sf"/>
</dbReference>
<feature type="domain" description="Prephenate dehydratase" evidence="10">
    <location>
        <begin position="3"/>
        <end position="183"/>
    </location>
</feature>
<dbReference type="Pfam" id="PF01842">
    <property type="entry name" value="ACT"/>
    <property type="match status" value="1"/>
</dbReference>
<dbReference type="GO" id="GO:0005737">
    <property type="term" value="C:cytoplasm"/>
    <property type="evidence" value="ECO:0007669"/>
    <property type="project" value="TreeGrafter"/>
</dbReference>
<dbReference type="InterPro" id="IPR018528">
    <property type="entry name" value="Preph_deHydtase_CS"/>
</dbReference>
<dbReference type="PROSITE" id="PS00857">
    <property type="entry name" value="PREPHENATE_DEHYDR_1"/>
    <property type="match status" value="1"/>
</dbReference>
<evidence type="ECO:0000256" key="3">
    <source>
        <dbReference type="ARBA" id="ARBA00021872"/>
    </source>
</evidence>
<dbReference type="AlphaFoldDB" id="A0AB36TME5"/>
<evidence type="ECO:0000256" key="8">
    <source>
        <dbReference type="ARBA" id="ARBA00047848"/>
    </source>
</evidence>
<dbReference type="EC" id="4.2.1.51" evidence="2 9"/>
<accession>A0AB36TME5</accession>
<evidence type="ECO:0000259" key="11">
    <source>
        <dbReference type="PROSITE" id="PS51671"/>
    </source>
</evidence>
<dbReference type="Gene3D" id="3.40.190.10">
    <property type="entry name" value="Periplasmic binding protein-like II"/>
    <property type="match status" value="2"/>
</dbReference>
<dbReference type="PANTHER" id="PTHR21022:SF19">
    <property type="entry name" value="PREPHENATE DEHYDRATASE-RELATED"/>
    <property type="match status" value="1"/>
</dbReference>
<dbReference type="InterPro" id="IPR001086">
    <property type="entry name" value="Preph_deHydtase"/>
</dbReference>
<dbReference type="CDD" id="cd13633">
    <property type="entry name" value="PBP2_Sa-PDT_like"/>
    <property type="match status" value="1"/>
</dbReference>
<dbReference type="GO" id="GO:0004664">
    <property type="term" value="F:prephenate dehydratase activity"/>
    <property type="evidence" value="ECO:0007669"/>
    <property type="project" value="UniProtKB-UniRule"/>
</dbReference>
<dbReference type="PROSITE" id="PS00858">
    <property type="entry name" value="PREPHENATE_DEHYDR_2"/>
    <property type="match status" value="1"/>
</dbReference>
<dbReference type="SUPFAM" id="SSF53850">
    <property type="entry name" value="Periplasmic binding protein-like II"/>
    <property type="match status" value="1"/>
</dbReference>
<dbReference type="GeneID" id="35804671"/>
<dbReference type="FunFam" id="3.40.190.10:FF:000034">
    <property type="entry name" value="Chorismate mutase/prephenate dehydratase"/>
    <property type="match status" value="1"/>
</dbReference>